<proteinExistence type="predicted"/>
<evidence type="ECO:0000256" key="1">
    <source>
        <dbReference type="SAM" id="SignalP"/>
    </source>
</evidence>
<organism evidence="2 3">
    <name type="scientific">Phytophthora rubi</name>
    <dbReference type="NCBI Taxonomy" id="129364"/>
    <lineage>
        <taxon>Eukaryota</taxon>
        <taxon>Sar</taxon>
        <taxon>Stramenopiles</taxon>
        <taxon>Oomycota</taxon>
        <taxon>Peronosporomycetes</taxon>
        <taxon>Peronosporales</taxon>
        <taxon>Peronosporaceae</taxon>
        <taxon>Phytophthora</taxon>
    </lineage>
</organism>
<accession>A0A6A3N1B3</accession>
<gene>
    <name evidence="2" type="ORF">PR001_g9342</name>
</gene>
<evidence type="ECO:0000313" key="3">
    <source>
        <dbReference type="Proteomes" id="UP000429607"/>
    </source>
</evidence>
<sequence length="52" mass="5837">MGHFLFVFGAHGLCVFCKSNHPPDRAATDVCKCCSYRKFQTCFGPDRTHVEA</sequence>
<dbReference type="AlphaFoldDB" id="A0A6A3N1B3"/>
<reference evidence="2 3" key="1">
    <citation type="submission" date="2018-09" db="EMBL/GenBank/DDBJ databases">
        <title>Genomic investigation of the strawberry pathogen Phytophthora fragariae indicates pathogenicity is determined by transcriptional variation in three key races.</title>
        <authorList>
            <person name="Adams T.M."/>
            <person name="Armitage A.D."/>
            <person name="Sobczyk M.K."/>
            <person name="Bates H.J."/>
            <person name="Dunwell J.M."/>
            <person name="Nellist C.F."/>
            <person name="Harrison R.J."/>
        </authorList>
    </citation>
    <scope>NUCLEOTIDE SEQUENCE [LARGE SCALE GENOMIC DNA]</scope>
    <source>
        <strain evidence="2 3">SCRP249</strain>
    </source>
</reference>
<comment type="caution">
    <text evidence="2">The sequence shown here is derived from an EMBL/GenBank/DDBJ whole genome shotgun (WGS) entry which is preliminary data.</text>
</comment>
<name>A0A6A3N1B3_9STRA</name>
<dbReference type="Proteomes" id="UP000429607">
    <property type="component" value="Unassembled WGS sequence"/>
</dbReference>
<dbReference type="EMBL" id="QXFV01000514">
    <property type="protein sequence ID" value="KAE9035340.1"/>
    <property type="molecule type" value="Genomic_DNA"/>
</dbReference>
<keyword evidence="1" id="KW-0732">Signal</keyword>
<protein>
    <submittedName>
        <fullName evidence="2">Uncharacterized protein</fullName>
    </submittedName>
</protein>
<feature type="chain" id="PRO_5025333719" evidence="1">
    <location>
        <begin position="20"/>
        <end position="52"/>
    </location>
</feature>
<feature type="signal peptide" evidence="1">
    <location>
        <begin position="1"/>
        <end position="19"/>
    </location>
</feature>
<evidence type="ECO:0000313" key="2">
    <source>
        <dbReference type="EMBL" id="KAE9035340.1"/>
    </source>
</evidence>